<proteinExistence type="predicted"/>
<comment type="caution">
    <text evidence="2">The sequence shown here is derived from an EMBL/GenBank/DDBJ whole genome shotgun (WGS) entry which is preliminary data.</text>
</comment>
<keyword evidence="3" id="KW-1185">Reference proteome</keyword>
<sequence>MLLGLAEKLQSLTASGSALQADSAQLVDVSQQTAWSAAVGPTAALTDLTEQASQTRVAIVSAEAATRTAPTAMALAAACNAGCSSVEGAVSALRRGHKRETLLLQQCQAQLRAAQRSARRAIRDAVKQERFNAAAAAATATAARIESESVLRAELTALHEKLALATGGGARLDAAAADRELQACRAQLDEQQRSAAEALAQALSLQRAELERKAAADVAAMRGAVERLRAQVEAERAALKRDFNARAARAQETADAQIKIWQAKAAAATARADEGEKRASLLSIKAKEAAARDADAAAAALRTAEQRASAAEHRAAELSAALDGERAAHTTALENVRKEALAAAAAAAHARVSSAQREWEAKAAAAEAAARRAAAETLRAVKATHEAEMLRAELPHCPLSLRNDGLRPNGEAGGRAG</sequence>
<keyword evidence="1" id="KW-0175">Coiled coil</keyword>
<organism evidence="2 3">
    <name type="scientific">Tribonema minus</name>
    <dbReference type="NCBI Taxonomy" id="303371"/>
    <lineage>
        <taxon>Eukaryota</taxon>
        <taxon>Sar</taxon>
        <taxon>Stramenopiles</taxon>
        <taxon>Ochrophyta</taxon>
        <taxon>PX clade</taxon>
        <taxon>Xanthophyceae</taxon>
        <taxon>Tribonematales</taxon>
        <taxon>Tribonemataceae</taxon>
        <taxon>Tribonema</taxon>
    </lineage>
</organism>
<gene>
    <name evidence="2" type="ORF">JKP88DRAFT_319329</name>
</gene>
<dbReference type="EMBL" id="JAFCMP010000257">
    <property type="protein sequence ID" value="KAG5182185.1"/>
    <property type="molecule type" value="Genomic_DNA"/>
</dbReference>
<dbReference type="AlphaFoldDB" id="A0A836CD91"/>
<accession>A0A836CD91</accession>
<evidence type="ECO:0000313" key="3">
    <source>
        <dbReference type="Proteomes" id="UP000664859"/>
    </source>
</evidence>
<feature type="coiled-coil region" evidence="1">
    <location>
        <begin position="287"/>
        <end position="321"/>
    </location>
</feature>
<evidence type="ECO:0000313" key="2">
    <source>
        <dbReference type="EMBL" id="KAG5182185.1"/>
    </source>
</evidence>
<feature type="coiled-coil region" evidence="1">
    <location>
        <begin position="174"/>
        <end position="238"/>
    </location>
</feature>
<evidence type="ECO:0000256" key="1">
    <source>
        <dbReference type="SAM" id="Coils"/>
    </source>
</evidence>
<name>A0A836CD91_9STRA</name>
<protein>
    <submittedName>
        <fullName evidence="2">Uncharacterized protein</fullName>
    </submittedName>
</protein>
<dbReference type="Proteomes" id="UP000664859">
    <property type="component" value="Unassembled WGS sequence"/>
</dbReference>
<reference evidence="2" key="1">
    <citation type="submission" date="2021-02" db="EMBL/GenBank/DDBJ databases">
        <title>First Annotated Genome of the Yellow-green Alga Tribonema minus.</title>
        <authorList>
            <person name="Mahan K.M."/>
        </authorList>
    </citation>
    <scope>NUCLEOTIDE SEQUENCE</scope>
    <source>
        <strain evidence="2">UTEX B ZZ1240</strain>
    </source>
</reference>